<dbReference type="SUPFAM" id="SSF52200">
    <property type="entry name" value="Toll/Interleukin receptor TIR domain"/>
    <property type="match status" value="1"/>
</dbReference>
<reference evidence="2" key="1">
    <citation type="submission" date="2021-03" db="EMBL/GenBank/DDBJ databases">
        <authorList>
            <person name="Bekaert M."/>
        </authorList>
    </citation>
    <scope>NUCLEOTIDE SEQUENCE</scope>
</reference>
<sequence>MCFLGLFVLGCIILIIFKAHSTVILQSKHTYVTFNEAEFIRLNLNVELKQANPGDSIRIDTDYNQSFYKNDKRFPICKRLFRRYFGEDVKMECNWPIEFVKILNYETKWTHNGKEIARSIRKKTTSLSGNNRSDTLSIFIISKSDYGWEYKIENSLTGTSAFREKYDRLFEGCSLLSYLLMQLLIAMVGRNDTINKPTISKMTNKEINVIAILCTTEVLYGKHYIQISREFYNETSNTKQNVTTALNFVYIVLPAESINIYNMNYDKYNTTLKVEDIESSDILYESRIWFIRQIIEVILFSLSAYYILKLCKYYTNQFDRQWVSTVLLKIYGVKYTSHNSLGNIFKENEWHIYEYDVLLISTENDNDFAKSIISCLEDKRYKVCVPDRDFQAGMSMFSLFPKPSN</sequence>
<dbReference type="OrthoDB" id="10407501at2759"/>
<feature type="chain" id="PRO_5035906684" evidence="1">
    <location>
        <begin position="22"/>
        <end position="405"/>
    </location>
</feature>
<dbReference type="InterPro" id="IPR035897">
    <property type="entry name" value="Toll_tir_struct_dom_sf"/>
</dbReference>
<dbReference type="Proteomes" id="UP000683360">
    <property type="component" value="Unassembled WGS sequence"/>
</dbReference>
<feature type="signal peptide" evidence="1">
    <location>
        <begin position="1"/>
        <end position="21"/>
    </location>
</feature>
<name>A0A8S3V9X6_MYTED</name>
<organism evidence="2 3">
    <name type="scientific">Mytilus edulis</name>
    <name type="common">Blue mussel</name>
    <dbReference type="NCBI Taxonomy" id="6550"/>
    <lineage>
        <taxon>Eukaryota</taxon>
        <taxon>Metazoa</taxon>
        <taxon>Spiralia</taxon>
        <taxon>Lophotrochozoa</taxon>
        <taxon>Mollusca</taxon>
        <taxon>Bivalvia</taxon>
        <taxon>Autobranchia</taxon>
        <taxon>Pteriomorphia</taxon>
        <taxon>Mytilida</taxon>
        <taxon>Mytiloidea</taxon>
        <taxon>Mytilidae</taxon>
        <taxon>Mytilinae</taxon>
        <taxon>Mytilus</taxon>
    </lineage>
</organism>
<dbReference type="AlphaFoldDB" id="A0A8S3V9X6"/>
<keyword evidence="1" id="KW-0732">Signal</keyword>
<evidence type="ECO:0000256" key="1">
    <source>
        <dbReference type="SAM" id="SignalP"/>
    </source>
</evidence>
<evidence type="ECO:0000313" key="3">
    <source>
        <dbReference type="Proteomes" id="UP000683360"/>
    </source>
</evidence>
<comment type="caution">
    <text evidence="2">The sequence shown here is derived from an EMBL/GenBank/DDBJ whole genome shotgun (WGS) entry which is preliminary data.</text>
</comment>
<protein>
    <submittedName>
        <fullName evidence="2">Uncharacterized protein</fullName>
    </submittedName>
</protein>
<dbReference type="EMBL" id="CAJPWZ010003145">
    <property type="protein sequence ID" value="CAG2253203.1"/>
    <property type="molecule type" value="Genomic_DNA"/>
</dbReference>
<gene>
    <name evidence="2" type="ORF">MEDL_64737</name>
</gene>
<dbReference type="Gene3D" id="3.40.50.10140">
    <property type="entry name" value="Toll/interleukin-1 receptor homology (TIR) domain"/>
    <property type="match status" value="1"/>
</dbReference>
<proteinExistence type="predicted"/>
<keyword evidence="3" id="KW-1185">Reference proteome</keyword>
<accession>A0A8S3V9X6</accession>
<evidence type="ECO:0000313" key="2">
    <source>
        <dbReference type="EMBL" id="CAG2253203.1"/>
    </source>
</evidence>